<dbReference type="EMBL" id="JAUESC010000001">
    <property type="protein sequence ID" value="KAK0606804.1"/>
    <property type="molecule type" value="Genomic_DNA"/>
</dbReference>
<organism evidence="1 2">
    <name type="scientific">Acer saccharum</name>
    <name type="common">Sugar maple</name>
    <dbReference type="NCBI Taxonomy" id="4024"/>
    <lineage>
        <taxon>Eukaryota</taxon>
        <taxon>Viridiplantae</taxon>
        <taxon>Streptophyta</taxon>
        <taxon>Embryophyta</taxon>
        <taxon>Tracheophyta</taxon>
        <taxon>Spermatophyta</taxon>
        <taxon>Magnoliopsida</taxon>
        <taxon>eudicotyledons</taxon>
        <taxon>Gunneridae</taxon>
        <taxon>Pentapetalae</taxon>
        <taxon>rosids</taxon>
        <taxon>malvids</taxon>
        <taxon>Sapindales</taxon>
        <taxon>Sapindaceae</taxon>
        <taxon>Hippocastanoideae</taxon>
        <taxon>Acereae</taxon>
        <taxon>Acer</taxon>
    </lineage>
</organism>
<keyword evidence="2" id="KW-1185">Reference proteome</keyword>
<gene>
    <name evidence="1" type="ORF">LWI29_004556</name>
</gene>
<protein>
    <submittedName>
        <fullName evidence="1">Uncharacterized protein</fullName>
    </submittedName>
</protein>
<evidence type="ECO:0000313" key="1">
    <source>
        <dbReference type="EMBL" id="KAK0606804.1"/>
    </source>
</evidence>
<comment type="caution">
    <text evidence="1">The sequence shown here is derived from an EMBL/GenBank/DDBJ whole genome shotgun (WGS) entry which is preliminary data.</text>
</comment>
<reference evidence="1" key="2">
    <citation type="submission" date="2023-06" db="EMBL/GenBank/DDBJ databases">
        <authorList>
            <person name="Swenson N.G."/>
            <person name="Wegrzyn J.L."/>
            <person name="Mcevoy S.L."/>
        </authorList>
    </citation>
    <scope>NUCLEOTIDE SEQUENCE</scope>
    <source>
        <strain evidence="1">NS2018</strain>
        <tissue evidence="1">Leaf</tissue>
    </source>
</reference>
<evidence type="ECO:0000313" key="2">
    <source>
        <dbReference type="Proteomes" id="UP001168877"/>
    </source>
</evidence>
<proteinExistence type="predicted"/>
<dbReference type="AlphaFoldDB" id="A0AA39W1V7"/>
<dbReference type="Proteomes" id="UP001168877">
    <property type="component" value="Unassembled WGS sequence"/>
</dbReference>
<sequence>MPGEIQVSKGYDRIANMLGNLSEDIAQDYAFLDGGDLFGLALDSPQTSIPVNLVKKTGAAEVPGSGEVGI</sequence>
<name>A0AA39W1V7_ACESA</name>
<accession>A0AA39W1V7</accession>
<reference evidence="1" key="1">
    <citation type="journal article" date="2022" name="Plant J.">
        <title>Strategies of tolerance reflected in two North American maple genomes.</title>
        <authorList>
            <person name="McEvoy S.L."/>
            <person name="Sezen U.U."/>
            <person name="Trouern-Trend A."/>
            <person name="McMahon S.M."/>
            <person name="Schaberg P.G."/>
            <person name="Yang J."/>
            <person name="Wegrzyn J.L."/>
            <person name="Swenson N.G."/>
        </authorList>
    </citation>
    <scope>NUCLEOTIDE SEQUENCE</scope>
    <source>
        <strain evidence="1">NS2018</strain>
    </source>
</reference>